<evidence type="ECO:0000256" key="2">
    <source>
        <dbReference type="ARBA" id="ARBA00011975"/>
    </source>
</evidence>
<dbReference type="SUPFAM" id="SSF46934">
    <property type="entry name" value="UBA-like"/>
    <property type="match status" value="1"/>
</dbReference>
<feature type="compositionally biased region" description="Acidic residues" evidence="9">
    <location>
        <begin position="124"/>
        <end position="135"/>
    </location>
</feature>
<dbReference type="Gene3D" id="3.40.50.150">
    <property type="entry name" value="Vaccinia Virus protein VP39"/>
    <property type="match status" value="2"/>
</dbReference>
<dbReference type="eggNOG" id="ENOG502QVZV">
    <property type="taxonomic scope" value="Eukaryota"/>
</dbReference>
<dbReference type="SUPFAM" id="SSF53335">
    <property type="entry name" value="S-adenosyl-L-methionine-dependent methyltransferases"/>
    <property type="match status" value="2"/>
</dbReference>
<evidence type="ECO:0000259" key="10">
    <source>
        <dbReference type="PROSITE" id="PS50030"/>
    </source>
</evidence>
<dbReference type="GO" id="GO:0005634">
    <property type="term" value="C:nucleus"/>
    <property type="evidence" value="ECO:0007669"/>
    <property type="project" value="UniProtKB-SubCell"/>
</dbReference>
<keyword evidence="13" id="KW-1185">Reference proteome</keyword>
<keyword evidence="5" id="KW-0949">S-adenosyl-L-methionine</keyword>
<proteinExistence type="predicted"/>
<dbReference type="InterPro" id="IPR001525">
    <property type="entry name" value="C5_MeTfrase"/>
</dbReference>
<feature type="domain" description="SAM-dependent MTase DRM-type" evidence="11">
    <location>
        <begin position="390"/>
        <end position="714"/>
    </location>
</feature>
<dbReference type="EC" id="2.1.1.37" evidence="2"/>
<evidence type="ECO:0000256" key="6">
    <source>
        <dbReference type="ARBA" id="ARBA00022737"/>
    </source>
</evidence>
<evidence type="ECO:0000313" key="13">
    <source>
        <dbReference type="Proteomes" id="UP000026960"/>
    </source>
</evidence>
<comment type="subcellular location">
    <subcellularLocation>
        <location evidence="1">Nucleus</location>
    </subcellularLocation>
</comment>
<dbReference type="GO" id="GO:0003677">
    <property type="term" value="F:DNA binding"/>
    <property type="evidence" value="ECO:0007669"/>
    <property type="project" value="UniProtKB-KW"/>
</dbReference>
<keyword evidence="6" id="KW-0677">Repeat</keyword>
<keyword evidence="3" id="KW-0489">Methyltransferase</keyword>
<dbReference type="PANTHER" id="PTHR23068">
    <property type="entry name" value="DNA CYTOSINE-5- -METHYLTRANSFERASE 3-RELATED"/>
    <property type="match status" value="1"/>
</dbReference>
<sequence>MLDTCGPSSLVVVDKTSQGERRRRRPTITDLSSSSTARFLATASRPAIGGGEGGQHAAEQREVIARGASRTFYNGGFPTGIGLEGLLVYPLFNRTGMICILILKLSLTVMADVVLDWASDSDEDSEFEWDTDGESEATFAPAFSNTDAPGPSTRPRLQDANGKANGSAPSALVAYFLGMGFSREMVFRAIKEIGDTDSEQILELLLTYQAIGSDPSVGNSSHSACDPQILEEEDEEEDVNWDEDDTVDNFDRATYSDGSGDEDFLQEMSEKDEKIKSLVSMGFPEDEVMRAITRCGLDASVDLLVESIYAPATAGNVYFTNLSDYEDTEFSSFGGRKKTKLIDGSKKKRERYRSRPQWNQVPFDGSHEEPMPLPNPMVGFSLPNDGLRSVHRNLPDQALGPPFFYYENVALAPKGVWTTISRFLYDIYPEFVDSKYLCAAARKRGYIHNLPIENRSHVLPIPPKIISEAFPSTKMWWPSWDPRRQFNCLQTCVASAKHTERIRCALGRFGDALPPAVQKSVLEECRKWNLVWVGKNKVATLEPDEMEFLLDTLGIIPGETARYRALGNSFQVDTVAYHLSVLRNIFPNGMNVLSLFSGIGGAEVALHRLGICMKTVVSVEISEVNMTLLRSWWDQTQTGTLIEIADVQNLTAERIELFIRRFGGFDLVIGGSPCNKLVATDTTVMAWRASTQHYSITTTESWILSGAKGKLFRHVRKALLMKQSSSLTLKTEQDPSNNSDKDSLDK</sequence>
<dbReference type="Gramene" id="OBART11G00590.1">
    <property type="protein sequence ID" value="OBART11G00590.1"/>
    <property type="gene ID" value="OBART11G00590"/>
</dbReference>
<dbReference type="InterPro" id="IPR030380">
    <property type="entry name" value="SAM_MeTfrase_DRM"/>
</dbReference>
<evidence type="ECO:0000256" key="4">
    <source>
        <dbReference type="ARBA" id="ARBA00022679"/>
    </source>
</evidence>
<evidence type="ECO:0000313" key="12">
    <source>
        <dbReference type="EnsemblPlants" id="OBART11G00590.1"/>
    </source>
</evidence>
<keyword evidence="4" id="KW-0808">Transferase</keyword>
<dbReference type="AlphaFoldDB" id="A0A0D3HHA4"/>
<dbReference type="InterPro" id="IPR029063">
    <property type="entry name" value="SAM-dependent_MTases_sf"/>
</dbReference>
<evidence type="ECO:0000256" key="1">
    <source>
        <dbReference type="ARBA" id="ARBA00004123"/>
    </source>
</evidence>
<evidence type="ECO:0000256" key="9">
    <source>
        <dbReference type="SAM" id="MobiDB-lite"/>
    </source>
</evidence>
<dbReference type="InterPro" id="IPR009060">
    <property type="entry name" value="UBA-like_sf"/>
</dbReference>
<keyword evidence="8" id="KW-0539">Nucleus</keyword>
<evidence type="ECO:0000256" key="8">
    <source>
        <dbReference type="ARBA" id="ARBA00023242"/>
    </source>
</evidence>
<dbReference type="Gene3D" id="1.10.8.10">
    <property type="entry name" value="DNA helicase RuvA subunit, C-terminal domain"/>
    <property type="match status" value="1"/>
</dbReference>
<evidence type="ECO:0000256" key="3">
    <source>
        <dbReference type="ARBA" id="ARBA00022603"/>
    </source>
</evidence>
<dbReference type="PROSITE" id="PS50030">
    <property type="entry name" value="UBA"/>
    <property type="match status" value="1"/>
</dbReference>
<evidence type="ECO:0000259" key="11">
    <source>
        <dbReference type="PROSITE" id="PS51680"/>
    </source>
</evidence>
<feature type="region of interest" description="Disordered" evidence="9">
    <location>
        <begin position="124"/>
        <end position="166"/>
    </location>
</feature>
<accession>A0A0D3HHA4</accession>
<dbReference type="PANTHER" id="PTHR23068:SF25">
    <property type="entry name" value="DNA (CYTOSINE-5)-METHYLTRANSFERASE DRM2"/>
    <property type="match status" value="1"/>
</dbReference>
<dbReference type="EnsemblPlants" id="OBART11G00590.1">
    <property type="protein sequence ID" value="OBART11G00590.1"/>
    <property type="gene ID" value="OBART11G00590"/>
</dbReference>
<dbReference type="InterPro" id="IPR050390">
    <property type="entry name" value="C5-Methyltransferase"/>
</dbReference>
<feature type="domain" description="UBA" evidence="10">
    <location>
        <begin position="267"/>
        <end position="311"/>
    </location>
</feature>
<dbReference type="PROSITE" id="PS51680">
    <property type="entry name" value="SAM_MT_DRM"/>
    <property type="match status" value="1"/>
</dbReference>
<protein>
    <recommendedName>
        <fullName evidence="2">DNA (cytosine-5-)-methyltransferase</fullName>
        <ecNumber evidence="2">2.1.1.37</ecNumber>
    </recommendedName>
</protein>
<dbReference type="CDD" id="cd14330">
    <property type="entry name" value="UBA_atDRM2_like"/>
    <property type="match status" value="1"/>
</dbReference>
<keyword evidence="7" id="KW-0238">DNA-binding</keyword>
<evidence type="ECO:0000256" key="5">
    <source>
        <dbReference type="ARBA" id="ARBA00022691"/>
    </source>
</evidence>
<dbReference type="PaxDb" id="65489-OBART11G00590.1"/>
<dbReference type="Pfam" id="PF00145">
    <property type="entry name" value="DNA_methylase"/>
    <property type="match status" value="1"/>
</dbReference>
<name>A0A0D3HHA4_9ORYZ</name>
<organism evidence="12">
    <name type="scientific">Oryza barthii</name>
    <dbReference type="NCBI Taxonomy" id="65489"/>
    <lineage>
        <taxon>Eukaryota</taxon>
        <taxon>Viridiplantae</taxon>
        <taxon>Streptophyta</taxon>
        <taxon>Embryophyta</taxon>
        <taxon>Tracheophyta</taxon>
        <taxon>Spermatophyta</taxon>
        <taxon>Magnoliopsida</taxon>
        <taxon>Liliopsida</taxon>
        <taxon>Poales</taxon>
        <taxon>Poaceae</taxon>
        <taxon>BOP clade</taxon>
        <taxon>Oryzoideae</taxon>
        <taxon>Oryzeae</taxon>
        <taxon>Oryzinae</taxon>
        <taxon>Oryza</taxon>
    </lineage>
</organism>
<dbReference type="Proteomes" id="UP000026960">
    <property type="component" value="Chromosome 11"/>
</dbReference>
<dbReference type="STRING" id="65489.A0A0D3HHA4"/>
<dbReference type="InterPro" id="IPR015940">
    <property type="entry name" value="UBA"/>
</dbReference>
<evidence type="ECO:0000256" key="7">
    <source>
        <dbReference type="ARBA" id="ARBA00023125"/>
    </source>
</evidence>
<reference evidence="12" key="2">
    <citation type="submission" date="2015-03" db="UniProtKB">
        <authorList>
            <consortium name="EnsemblPlants"/>
        </authorList>
    </citation>
    <scope>IDENTIFICATION</scope>
</reference>
<reference evidence="12" key="1">
    <citation type="journal article" date="2009" name="Rice">
        <title>De Novo Next Generation Sequencing of Plant Genomes.</title>
        <authorList>
            <person name="Rounsley S."/>
            <person name="Marri P.R."/>
            <person name="Yu Y."/>
            <person name="He R."/>
            <person name="Sisneros N."/>
            <person name="Goicoechea J.L."/>
            <person name="Lee S.J."/>
            <person name="Angelova A."/>
            <person name="Kudrna D."/>
            <person name="Luo M."/>
            <person name="Affourtit J."/>
            <person name="Desany B."/>
            <person name="Knight J."/>
            <person name="Niazi F."/>
            <person name="Egholm M."/>
            <person name="Wing R.A."/>
        </authorList>
    </citation>
    <scope>NUCLEOTIDE SEQUENCE [LARGE SCALE GENOMIC DNA]</scope>
    <source>
        <strain evidence="12">cv. IRGC 105608</strain>
    </source>
</reference>
<dbReference type="GO" id="GO:0032259">
    <property type="term" value="P:methylation"/>
    <property type="evidence" value="ECO:0007669"/>
    <property type="project" value="UniProtKB-KW"/>
</dbReference>
<dbReference type="GO" id="GO:0003886">
    <property type="term" value="F:DNA (cytosine-5-)-methyltransferase activity"/>
    <property type="evidence" value="ECO:0007669"/>
    <property type="project" value="UniProtKB-EC"/>
</dbReference>